<dbReference type="Proteomes" id="UP001497680">
    <property type="component" value="Unassembled WGS sequence"/>
</dbReference>
<evidence type="ECO:0000313" key="1">
    <source>
        <dbReference type="EMBL" id="KAI6088421.1"/>
    </source>
</evidence>
<reference evidence="1 2" key="1">
    <citation type="journal article" date="2022" name="New Phytol.">
        <title>Ecological generalism drives hyperdiversity of secondary metabolite gene clusters in xylarialean endophytes.</title>
        <authorList>
            <person name="Franco M.E.E."/>
            <person name="Wisecaver J.H."/>
            <person name="Arnold A.E."/>
            <person name="Ju Y.M."/>
            <person name="Slot J.C."/>
            <person name="Ahrendt S."/>
            <person name="Moore L.P."/>
            <person name="Eastman K.E."/>
            <person name="Scott K."/>
            <person name="Konkel Z."/>
            <person name="Mondo S.J."/>
            <person name="Kuo A."/>
            <person name="Hayes R.D."/>
            <person name="Haridas S."/>
            <person name="Andreopoulos B."/>
            <person name="Riley R."/>
            <person name="LaButti K."/>
            <person name="Pangilinan J."/>
            <person name="Lipzen A."/>
            <person name="Amirebrahimi M."/>
            <person name="Yan J."/>
            <person name="Adam C."/>
            <person name="Keymanesh K."/>
            <person name="Ng V."/>
            <person name="Louie K."/>
            <person name="Northen T."/>
            <person name="Drula E."/>
            <person name="Henrissat B."/>
            <person name="Hsieh H.M."/>
            <person name="Youens-Clark K."/>
            <person name="Lutzoni F."/>
            <person name="Miadlikowska J."/>
            <person name="Eastwood D.C."/>
            <person name="Hamelin R.C."/>
            <person name="Grigoriev I.V."/>
            <person name="U'Ren J.M."/>
        </authorList>
    </citation>
    <scope>NUCLEOTIDE SEQUENCE [LARGE SCALE GENOMIC DNA]</scope>
    <source>
        <strain evidence="1 2">ER1909</strain>
    </source>
</reference>
<accession>A0ACC0D705</accession>
<dbReference type="EMBL" id="MU394301">
    <property type="protein sequence ID" value="KAI6088421.1"/>
    <property type="molecule type" value="Genomic_DNA"/>
</dbReference>
<organism evidence="1 2">
    <name type="scientific">Hypoxylon rubiginosum</name>
    <dbReference type="NCBI Taxonomy" id="110542"/>
    <lineage>
        <taxon>Eukaryota</taxon>
        <taxon>Fungi</taxon>
        <taxon>Dikarya</taxon>
        <taxon>Ascomycota</taxon>
        <taxon>Pezizomycotina</taxon>
        <taxon>Sordariomycetes</taxon>
        <taxon>Xylariomycetidae</taxon>
        <taxon>Xylariales</taxon>
        <taxon>Hypoxylaceae</taxon>
        <taxon>Hypoxylon</taxon>
    </lineage>
</organism>
<comment type="caution">
    <text evidence="1">The sequence shown here is derived from an EMBL/GenBank/DDBJ whole genome shotgun (WGS) entry which is preliminary data.</text>
</comment>
<evidence type="ECO:0000313" key="2">
    <source>
        <dbReference type="Proteomes" id="UP001497680"/>
    </source>
</evidence>
<keyword evidence="2" id="KW-1185">Reference proteome</keyword>
<sequence>MGKDSVKSSGSASRKANKTHREDTKKKNHSDMYAIDRYVASSQTHEEFATSGSSNRDATQYALNWDKTWDAASGRKN</sequence>
<proteinExistence type="predicted"/>
<gene>
    <name evidence="1" type="ORF">F4821DRAFT_257919</name>
</gene>
<protein>
    <submittedName>
        <fullName evidence="1">Uncharacterized protein</fullName>
    </submittedName>
</protein>
<name>A0ACC0D705_9PEZI</name>